<evidence type="ECO:0000313" key="5">
    <source>
        <dbReference type="Proteomes" id="UP000326711"/>
    </source>
</evidence>
<keyword evidence="5" id="KW-1185">Reference proteome</keyword>
<dbReference type="KEGG" id="cuo:CUROG_07695"/>
<feature type="domain" description="MoaB/Mog" evidence="3">
    <location>
        <begin position="63"/>
        <end position="203"/>
    </location>
</feature>
<dbReference type="EMBL" id="CP045032">
    <property type="protein sequence ID" value="QFQ02888.1"/>
    <property type="molecule type" value="Genomic_DNA"/>
</dbReference>
<evidence type="ECO:0000256" key="1">
    <source>
        <dbReference type="ARBA" id="ARBA00005046"/>
    </source>
</evidence>
<sequence>MTSHQPRSLEENLRLPTVNAVTHAEVERLGETVEEPSDELLHELDAHARIKERTPELPLLHAMVVIVSDEDNVDQSGELVTELLREENFLVDAIVHVESRKPAIRKAIQTAVVGGADLVITVGATGVGPRDKAPEAANAELDRKVPGIAEALRSSGLAANSLDAGLSRGVAGISGSTLVVNLAGTRGAIRDGMATLCPLARHVIADMNR</sequence>
<dbReference type="InterPro" id="IPR036425">
    <property type="entry name" value="MoaB/Mog-like_dom_sf"/>
</dbReference>
<dbReference type="PANTHER" id="PTHR43764:SF1">
    <property type="entry name" value="MOLYBDOPTERIN MOLYBDOTRANSFERASE"/>
    <property type="match status" value="1"/>
</dbReference>
<dbReference type="OrthoDB" id="9784492at2"/>
<dbReference type="InterPro" id="IPR051920">
    <property type="entry name" value="MPT_Adenylyltrnsfr/MoaC-Rel"/>
</dbReference>
<evidence type="ECO:0000313" key="4">
    <source>
        <dbReference type="EMBL" id="QFQ02888.1"/>
    </source>
</evidence>
<dbReference type="SUPFAM" id="SSF53218">
    <property type="entry name" value="Molybdenum cofactor biosynthesis proteins"/>
    <property type="match status" value="1"/>
</dbReference>
<dbReference type="Gene3D" id="3.40.980.10">
    <property type="entry name" value="MoaB/Mog-like domain"/>
    <property type="match status" value="1"/>
</dbReference>
<keyword evidence="2" id="KW-0501">Molybdenum cofactor biosynthesis</keyword>
<gene>
    <name evidence="4" type="primary">moaB</name>
    <name evidence="4" type="ORF">CUROG_07695</name>
</gene>
<evidence type="ECO:0000256" key="2">
    <source>
        <dbReference type="ARBA" id="ARBA00023150"/>
    </source>
</evidence>
<organism evidence="4 5">
    <name type="scientific">Corynebacterium urogenitale</name>
    <dbReference type="NCBI Taxonomy" id="2487892"/>
    <lineage>
        <taxon>Bacteria</taxon>
        <taxon>Bacillati</taxon>
        <taxon>Actinomycetota</taxon>
        <taxon>Actinomycetes</taxon>
        <taxon>Mycobacteriales</taxon>
        <taxon>Corynebacteriaceae</taxon>
        <taxon>Corynebacterium</taxon>
    </lineage>
</organism>
<dbReference type="PANTHER" id="PTHR43764">
    <property type="entry name" value="MOLYBDENUM COFACTOR BIOSYNTHESIS"/>
    <property type="match status" value="1"/>
</dbReference>
<dbReference type="AlphaFoldDB" id="A0A5J6Z7B0"/>
<dbReference type="InterPro" id="IPR001453">
    <property type="entry name" value="MoaB/Mog_dom"/>
</dbReference>
<reference evidence="5" key="1">
    <citation type="submission" date="2019-10" db="EMBL/GenBank/DDBJ databases">
        <title>Complete genome sequence of Corynebacterium urogenitalis DSM 108747, isolated from the genital tract of a cow.</title>
        <authorList>
            <person name="Ruckert C."/>
            <person name="Ballas P."/>
            <person name="Wagener K."/>
            <person name="Drillich M."/>
            <person name="Kaempfer P."/>
            <person name="Busse H.-J."/>
            <person name="Ehling-Schulz M."/>
        </authorList>
    </citation>
    <scope>NUCLEOTIDE SEQUENCE [LARGE SCALE GENOMIC DNA]</scope>
    <source>
        <strain evidence="5">LMM 1652</strain>
    </source>
</reference>
<proteinExistence type="predicted"/>
<dbReference type="SMART" id="SM00852">
    <property type="entry name" value="MoCF_biosynth"/>
    <property type="match status" value="1"/>
</dbReference>
<dbReference type="Proteomes" id="UP000326711">
    <property type="component" value="Chromosome"/>
</dbReference>
<dbReference type="Pfam" id="PF00994">
    <property type="entry name" value="MoCF_biosynth"/>
    <property type="match status" value="1"/>
</dbReference>
<accession>A0A5J6Z7B0</accession>
<protein>
    <submittedName>
        <fullName evidence="4">Molybdenum cofactor biosynthesis protein B</fullName>
    </submittedName>
</protein>
<name>A0A5J6Z7B0_9CORY</name>
<dbReference type="RefSeq" id="WP_151903198.1">
    <property type="nucleotide sequence ID" value="NZ_CP045032.1"/>
</dbReference>
<comment type="pathway">
    <text evidence="1">Cofactor biosynthesis; molybdopterin biosynthesis.</text>
</comment>
<dbReference type="GO" id="GO:0006777">
    <property type="term" value="P:Mo-molybdopterin cofactor biosynthetic process"/>
    <property type="evidence" value="ECO:0007669"/>
    <property type="project" value="UniProtKB-KW"/>
</dbReference>
<evidence type="ECO:0000259" key="3">
    <source>
        <dbReference type="SMART" id="SM00852"/>
    </source>
</evidence>